<dbReference type="Proteomes" id="UP000001542">
    <property type="component" value="Unassembled WGS sequence"/>
</dbReference>
<dbReference type="STRING" id="5722.A2FIU9"/>
<protein>
    <submittedName>
        <fullName evidence="4">Uncharacterized protein</fullName>
    </submittedName>
</protein>
<dbReference type="KEGG" id="tva:4752908"/>
<dbReference type="VEuPathDB" id="TrichDB:TVAGG3_0462350"/>
<dbReference type="InterPro" id="IPR001680">
    <property type="entry name" value="WD40_rpt"/>
</dbReference>
<dbReference type="PROSITE" id="PS50082">
    <property type="entry name" value="WD_REPEATS_2"/>
    <property type="match status" value="1"/>
</dbReference>
<dbReference type="VEuPathDB" id="TrichDB:TVAG_078530"/>
<dbReference type="RefSeq" id="XP_001308094.1">
    <property type="nucleotide sequence ID" value="XM_001308093.1"/>
</dbReference>
<dbReference type="InterPro" id="IPR050505">
    <property type="entry name" value="WDR55/POC1"/>
</dbReference>
<dbReference type="SMART" id="SM00320">
    <property type="entry name" value="WD40"/>
    <property type="match status" value="5"/>
</dbReference>
<dbReference type="FunFam" id="2.130.10.10:FF:002635">
    <property type="entry name" value="Beta-transducin, putative"/>
    <property type="match status" value="1"/>
</dbReference>
<keyword evidence="1 3" id="KW-0853">WD repeat</keyword>
<dbReference type="InterPro" id="IPR019775">
    <property type="entry name" value="WD40_repeat_CS"/>
</dbReference>
<evidence type="ECO:0000313" key="5">
    <source>
        <dbReference type="Proteomes" id="UP000001542"/>
    </source>
</evidence>
<dbReference type="InterPro" id="IPR015943">
    <property type="entry name" value="WD40/YVTN_repeat-like_dom_sf"/>
</dbReference>
<evidence type="ECO:0000256" key="2">
    <source>
        <dbReference type="ARBA" id="ARBA00022737"/>
    </source>
</evidence>
<dbReference type="PROSITE" id="PS00678">
    <property type="entry name" value="WD_REPEATS_1"/>
    <property type="match status" value="1"/>
</dbReference>
<feature type="repeat" description="WD" evidence="3">
    <location>
        <begin position="119"/>
        <end position="159"/>
    </location>
</feature>
<dbReference type="PROSITE" id="PS50294">
    <property type="entry name" value="WD_REPEATS_REGION"/>
    <property type="match status" value="1"/>
</dbReference>
<dbReference type="InParanoid" id="A2FIU9"/>
<organism evidence="4 5">
    <name type="scientific">Trichomonas vaginalis (strain ATCC PRA-98 / G3)</name>
    <dbReference type="NCBI Taxonomy" id="412133"/>
    <lineage>
        <taxon>Eukaryota</taxon>
        <taxon>Metamonada</taxon>
        <taxon>Parabasalia</taxon>
        <taxon>Trichomonadida</taxon>
        <taxon>Trichomonadidae</taxon>
        <taxon>Trichomonas</taxon>
    </lineage>
</organism>
<dbReference type="SMR" id="A2FIU9"/>
<dbReference type="PANTHER" id="PTHR44019:SF8">
    <property type="entry name" value="POC1 CENTRIOLAR PROTEIN HOMOLOG"/>
    <property type="match status" value="1"/>
</dbReference>
<dbReference type="Gene3D" id="2.130.10.10">
    <property type="entry name" value="YVTN repeat-like/Quinoprotein amine dehydrogenase"/>
    <property type="match status" value="1"/>
</dbReference>
<dbReference type="PANTHER" id="PTHR44019">
    <property type="entry name" value="WD REPEAT-CONTAINING PROTEIN 55"/>
    <property type="match status" value="1"/>
</dbReference>
<name>A2FIU9_TRIV3</name>
<reference evidence="4" key="2">
    <citation type="journal article" date="2007" name="Science">
        <title>Draft genome sequence of the sexually transmitted pathogen Trichomonas vaginalis.</title>
        <authorList>
            <person name="Carlton J.M."/>
            <person name="Hirt R.P."/>
            <person name="Silva J.C."/>
            <person name="Delcher A.L."/>
            <person name="Schatz M."/>
            <person name="Zhao Q."/>
            <person name="Wortman J.R."/>
            <person name="Bidwell S.L."/>
            <person name="Alsmark U.C.M."/>
            <person name="Besteiro S."/>
            <person name="Sicheritz-Ponten T."/>
            <person name="Noel C.J."/>
            <person name="Dacks J.B."/>
            <person name="Foster P.G."/>
            <person name="Simillion C."/>
            <person name="Van de Peer Y."/>
            <person name="Miranda-Saavedra D."/>
            <person name="Barton G.J."/>
            <person name="Westrop G.D."/>
            <person name="Mueller S."/>
            <person name="Dessi D."/>
            <person name="Fiori P.L."/>
            <person name="Ren Q."/>
            <person name="Paulsen I."/>
            <person name="Zhang H."/>
            <person name="Bastida-Corcuera F.D."/>
            <person name="Simoes-Barbosa A."/>
            <person name="Brown M.T."/>
            <person name="Hayes R.D."/>
            <person name="Mukherjee M."/>
            <person name="Okumura C.Y."/>
            <person name="Schneider R."/>
            <person name="Smith A.J."/>
            <person name="Vanacova S."/>
            <person name="Villalvazo M."/>
            <person name="Haas B.J."/>
            <person name="Pertea M."/>
            <person name="Feldblyum T.V."/>
            <person name="Utterback T.R."/>
            <person name="Shu C.L."/>
            <person name="Osoegawa K."/>
            <person name="de Jong P.J."/>
            <person name="Hrdy I."/>
            <person name="Horvathova L."/>
            <person name="Zubacova Z."/>
            <person name="Dolezal P."/>
            <person name="Malik S.B."/>
            <person name="Logsdon J.M. Jr."/>
            <person name="Henze K."/>
            <person name="Gupta A."/>
            <person name="Wang C.C."/>
            <person name="Dunne R.L."/>
            <person name="Upcroft J.A."/>
            <person name="Upcroft P."/>
            <person name="White O."/>
            <person name="Salzberg S.L."/>
            <person name="Tang P."/>
            <person name="Chiu C.-H."/>
            <person name="Lee Y.-S."/>
            <person name="Embley T.M."/>
            <person name="Coombs G.H."/>
            <person name="Mottram J.C."/>
            <person name="Tachezy J."/>
            <person name="Fraser-Liggett C.M."/>
            <person name="Johnson P.J."/>
        </authorList>
    </citation>
    <scope>NUCLEOTIDE SEQUENCE [LARGE SCALE GENOMIC DNA]</scope>
    <source>
        <strain evidence="4">G3</strain>
    </source>
</reference>
<reference evidence="4" key="1">
    <citation type="submission" date="2006-10" db="EMBL/GenBank/DDBJ databases">
        <authorList>
            <person name="Amadeo P."/>
            <person name="Zhao Q."/>
            <person name="Wortman J."/>
            <person name="Fraser-Liggett C."/>
            <person name="Carlton J."/>
        </authorList>
    </citation>
    <scope>NUCLEOTIDE SEQUENCE</scope>
    <source>
        <strain evidence="4">G3</strain>
    </source>
</reference>
<dbReference type="OrthoDB" id="1932312at2759"/>
<sequence length="393" mass="44434">MLQESKYTDSDPIFRIKNLDTGEIIRLDEFIDKYEPEYNSNLKSQNKLELPKNLEFKSFIKEKKSHFYQNIHIQTYKKYLSSEIQCLNVSSDSQYAAVGYSDGEILILDTKTLDVLKKFSDHKNAISTLKFGPDNMLVSCSEDNSIKIWDLASERSIFSYNSNDKITDCCFHPTDPSVILFSTGNNMIHLLNCQTNIILQELSYITPPTAITFSPDGELIIVGCQNGFCYVYSYPDLRYISQFVAGPRAKSEAPNEKVTSISFIGSNNFLVSTNDSRIRLVSADNFTIVRKYIGHCCKNGNMKLSVSKDENLFLIPSEDNNGVFLWPVNHEKYYKSEAIFHSFMKDRSKTAEGFSFGKEIKIKAAAFAHNSSISHLFVIVADSLGGISIIVGQ</sequence>
<keyword evidence="2" id="KW-0677">Repeat</keyword>
<proteinExistence type="predicted"/>
<accession>A2FIU9</accession>
<keyword evidence="5" id="KW-1185">Reference proteome</keyword>
<evidence type="ECO:0000313" key="4">
    <source>
        <dbReference type="EMBL" id="EAX95164.1"/>
    </source>
</evidence>
<evidence type="ECO:0000256" key="3">
    <source>
        <dbReference type="PROSITE-ProRule" id="PRU00221"/>
    </source>
</evidence>
<dbReference type="EMBL" id="DS113820">
    <property type="protein sequence ID" value="EAX95164.1"/>
    <property type="molecule type" value="Genomic_DNA"/>
</dbReference>
<dbReference type="eggNOG" id="KOG0283">
    <property type="taxonomic scope" value="Eukaryota"/>
</dbReference>
<gene>
    <name evidence="4" type="ORF">TVAG_078530</name>
</gene>
<dbReference type="AlphaFoldDB" id="A2FIU9"/>
<dbReference type="SUPFAM" id="SSF50978">
    <property type="entry name" value="WD40 repeat-like"/>
    <property type="match status" value="1"/>
</dbReference>
<evidence type="ECO:0000256" key="1">
    <source>
        <dbReference type="ARBA" id="ARBA00022574"/>
    </source>
</evidence>
<dbReference type="Pfam" id="PF00400">
    <property type="entry name" value="WD40"/>
    <property type="match status" value="2"/>
</dbReference>
<dbReference type="InterPro" id="IPR036322">
    <property type="entry name" value="WD40_repeat_dom_sf"/>
</dbReference>